<evidence type="ECO:0000256" key="10">
    <source>
        <dbReference type="SAM" id="Phobius"/>
    </source>
</evidence>
<evidence type="ECO:0000256" key="5">
    <source>
        <dbReference type="ARBA" id="ARBA00022692"/>
    </source>
</evidence>
<feature type="transmembrane region" description="Helical" evidence="10">
    <location>
        <begin position="150"/>
        <end position="170"/>
    </location>
</feature>
<comment type="similarity">
    <text evidence="2">Belongs to the EMC4 family.</text>
</comment>
<gene>
    <name evidence="11" type="ORF">PR048_030993</name>
</gene>
<keyword evidence="8 10" id="KW-0472">Membrane</keyword>
<evidence type="ECO:0000313" key="12">
    <source>
        <dbReference type="Proteomes" id="UP001159363"/>
    </source>
</evidence>
<evidence type="ECO:0000256" key="1">
    <source>
        <dbReference type="ARBA" id="ARBA00004477"/>
    </source>
</evidence>
<evidence type="ECO:0000313" key="11">
    <source>
        <dbReference type="EMBL" id="KAJ8867198.1"/>
    </source>
</evidence>
<evidence type="ECO:0000256" key="2">
    <source>
        <dbReference type="ARBA" id="ARBA00007715"/>
    </source>
</evidence>
<accession>A0ABQ9G4U4</accession>
<dbReference type="Pfam" id="PF06417">
    <property type="entry name" value="EMC4"/>
    <property type="match status" value="1"/>
</dbReference>
<protein>
    <recommendedName>
        <fullName evidence="4">ER membrane protein complex subunit 4</fullName>
    </recommendedName>
    <alternativeName>
        <fullName evidence="9">Transmembrane protein 85</fullName>
    </alternativeName>
</protein>
<comment type="caution">
    <text evidence="11">The sequence shown here is derived from an EMBL/GenBank/DDBJ whole genome shotgun (WGS) entry which is preliminary data.</text>
</comment>
<name>A0ABQ9G4U4_9NEOP</name>
<reference evidence="11 12" key="1">
    <citation type="submission" date="2023-02" db="EMBL/GenBank/DDBJ databases">
        <title>LHISI_Scaffold_Assembly.</title>
        <authorList>
            <person name="Stuart O.P."/>
            <person name="Cleave R."/>
            <person name="Magrath M.J.L."/>
            <person name="Mikheyev A.S."/>
        </authorList>
    </citation>
    <scope>NUCLEOTIDE SEQUENCE [LARGE SCALE GENOMIC DNA]</scope>
    <source>
        <strain evidence="11">Daus_M_001</strain>
        <tissue evidence="11">Leg muscle</tissue>
    </source>
</reference>
<evidence type="ECO:0000256" key="9">
    <source>
        <dbReference type="ARBA" id="ARBA00031143"/>
    </source>
</evidence>
<evidence type="ECO:0000256" key="7">
    <source>
        <dbReference type="ARBA" id="ARBA00022989"/>
    </source>
</evidence>
<dbReference type="InterPro" id="IPR009445">
    <property type="entry name" value="TMEM85/Emc4"/>
</dbReference>
<evidence type="ECO:0000256" key="3">
    <source>
        <dbReference type="ARBA" id="ARBA00011276"/>
    </source>
</evidence>
<keyword evidence="6" id="KW-0256">Endoplasmic reticulum</keyword>
<comment type="subcellular location">
    <subcellularLocation>
        <location evidence="1">Endoplasmic reticulum membrane</location>
        <topology evidence="1">Multi-pass membrane protein</topology>
    </subcellularLocation>
</comment>
<feature type="transmembrane region" description="Helical" evidence="10">
    <location>
        <begin position="107"/>
        <end position="129"/>
    </location>
</feature>
<evidence type="ECO:0000256" key="8">
    <source>
        <dbReference type="ARBA" id="ARBA00023136"/>
    </source>
</evidence>
<dbReference type="PANTHER" id="PTHR19315">
    <property type="entry name" value="ER MEMBRANE PROTEIN COMPLEX SUBUNIT 4"/>
    <property type="match status" value="1"/>
</dbReference>
<evidence type="ECO:0000256" key="6">
    <source>
        <dbReference type="ARBA" id="ARBA00022824"/>
    </source>
</evidence>
<evidence type="ECO:0000256" key="4">
    <source>
        <dbReference type="ARBA" id="ARBA00020820"/>
    </source>
</evidence>
<comment type="subunit">
    <text evidence="3">Component of the ER membrane protein complex (EMC).</text>
</comment>
<keyword evidence="12" id="KW-1185">Reference proteome</keyword>
<sequence length="205" mass="23062">MLVDGARSELLLWTTFRRWEARCSPHLHLAWPPCSSLAVGIRCREGRCPFLAVLDFKIKLGQKEVPSSEFGLRVASWRKRSSDSIAAWRCDVTGRLGDVETVPMNLFFMYMAGNSISIFPIMMVGMFIMRPVKALFTIQNTFKMIEGSHAMGQKFVYLLGNVICVAVALYKCHSMGLLPLHTSDWLAFVEPQTRIEYSGGGLSFS</sequence>
<keyword evidence="7 10" id="KW-1133">Transmembrane helix</keyword>
<proteinExistence type="inferred from homology"/>
<dbReference type="EMBL" id="JARBHB010000015">
    <property type="protein sequence ID" value="KAJ8867198.1"/>
    <property type="molecule type" value="Genomic_DNA"/>
</dbReference>
<organism evidence="11 12">
    <name type="scientific">Dryococelus australis</name>
    <dbReference type="NCBI Taxonomy" id="614101"/>
    <lineage>
        <taxon>Eukaryota</taxon>
        <taxon>Metazoa</taxon>
        <taxon>Ecdysozoa</taxon>
        <taxon>Arthropoda</taxon>
        <taxon>Hexapoda</taxon>
        <taxon>Insecta</taxon>
        <taxon>Pterygota</taxon>
        <taxon>Neoptera</taxon>
        <taxon>Polyneoptera</taxon>
        <taxon>Phasmatodea</taxon>
        <taxon>Verophasmatodea</taxon>
        <taxon>Anareolatae</taxon>
        <taxon>Phasmatidae</taxon>
        <taxon>Eurycanthinae</taxon>
        <taxon>Dryococelus</taxon>
    </lineage>
</organism>
<dbReference type="Proteomes" id="UP001159363">
    <property type="component" value="Chromosome 14"/>
</dbReference>
<keyword evidence="5 10" id="KW-0812">Transmembrane</keyword>